<dbReference type="SUPFAM" id="SSF47336">
    <property type="entry name" value="ACP-like"/>
    <property type="match status" value="1"/>
</dbReference>
<dbReference type="InterPro" id="IPR023213">
    <property type="entry name" value="CAT-like_dom_sf"/>
</dbReference>
<dbReference type="PROSITE" id="PS50075">
    <property type="entry name" value="CARRIER"/>
    <property type="match status" value="1"/>
</dbReference>
<reference evidence="6 7" key="1">
    <citation type="journal article" date="2019" name="Int. J. Syst. Evol. Microbiol.">
        <title>Streptomyces cadmiisoli sp. nov., a novel actinomycete isolated from cadmium-contaminated soil.</title>
        <authorList>
            <person name="Li K."/>
            <person name="Tang X."/>
            <person name="Zhao J."/>
            <person name="Guo Y."/>
            <person name="Tang Y."/>
            <person name="Gao J."/>
        </authorList>
    </citation>
    <scope>NUCLEOTIDE SEQUENCE [LARGE SCALE GENOMIC DNA]</scope>
    <source>
        <strain evidence="6 7">ZFG47</strain>
    </source>
</reference>
<dbReference type="CDD" id="cd19531">
    <property type="entry name" value="LCL_NRPS-like"/>
    <property type="match status" value="1"/>
</dbReference>
<accession>A0A2Z4ITB6</accession>
<keyword evidence="7" id="KW-1185">Reference proteome</keyword>
<keyword evidence="3" id="KW-0597">Phosphoprotein</keyword>
<dbReference type="Pfam" id="PF00668">
    <property type="entry name" value="Condensation"/>
    <property type="match status" value="1"/>
</dbReference>
<dbReference type="SUPFAM" id="SSF52777">
    <property type="entry name" value="CoA-dependent acyltransferases"/>
    <property type="match status" value="2"/>
</dbReference>
<dbReference type="AlphaFoldDB" id="A0A2Z4ITB6"/>
<dbReference type="Gene3D" id="3.30.559.10">
    <property type="entry name" value="Chloramphenicol acetyltransferase-like domain"/>
    <property type="match status" value="1"/>
</dbReference>
<dbReference type="InterPro" id="IPR036736">
    <property type="entry name" value="ACP-like_sf"/>
</dbReference>
<evidence type="ECO:0000256" key="4">
    <source>
        <dbReference type="SAM" id="MobiDB-lite"/>
    </source>
</evidence>
<gene>
    <name evidence="6" type="ORF">DN051_01410</name>
</gene>
<feature type="compositionally biased region" description="Pro residues" evidence="4">
    <location>
        <begin position="495"/>
        <end position="509"/>
    </location>
</feature>
<evidence type="ECO:0000313" key="7">
    <source>
        <dbReference type="Proteomes" id="UP000249616"/>
    </source>
</evidence>
<evidence type="ECO:0000256" key="2">
    <source>
        <dbReference type="ARBA" id="ARBA00022450"/>
    </source>
</evidence>
<organism evidence="6 7">
    <name type="scientific">Streptomyces cadmiisoli</name>
    <dbReference type="NCBI Taxonomy" id="2184053"/>
    <lineage>
        <taxon>Bacteria</taxon>
        <taxon>Bacillati</taxon>
        <taxon>Actinomycetota</taxon>
        <taxon>Actinomycetes</taxon>
        <taxon>Kitasatosporales</taxon>
        <taxon>Streptomycetaceae</taxon>
        <taxon>Streptomyces</taxon>
        <taxon>Streptomyces aurantiacus group</taxon>
    </lineage>
</organism>
<feature type="domain" description="Carrier" evidence="5">
    <location>
        <begin position="535"/>
        <end position="610"/>
    </location>
</feature>
<feature type="region of interest" description="Disordered" evidence="4">
    <location>
        <begin position="608"/>
        <end position="646"/>
    </location>
</feature>
<feature type="compositionally biased region" description="Low complexity" evidence="4">
    <location>
        <begin position="523"/>
        <end position="538"/>
    </location>
</feature>
<dbReference type="Gene3D" id="3.30.559.30">
    <property type="entry name" value="Nonribosomal peptide synthetase, condensation domain"/>
    <property type="match status" value="1"/>
</dbReference>
<dbReference type="KEGG" id="scad:DN051_01410"/>
<dbReference type="InterPro" id="IPR020806">
    <property type="entry name" value="PKS_PP-bd"/>
</dbReference>
<proteinExistence type="predicted"/>
<feature type="region of interest" description="Disordered" evidence="4">
    <location>
        <begin position="495"/>
        <end position="538"/>
    </location>
</feature>
<evidence type="ECO:0000259" key="5">
    <source>
        <dbReference type="PROSITE" id="PS50075"/>
    </source>
</evidence>
<dbReference type="GO" id="GO:0005737">
    <property type="term" value="C:cytoplasm"/>
    <property type="evidence" value="ECO:0007669"/>
    <property type="project" value="TreeGrafter"/>
</dbReference>
<dbReference type="GO" id="GO:0043041">
    <property type="term" value="P:amino acid activation for nonribosomal peptide biosynthetic process"/>
    <property type="evidence" value="ECO:0007669"/>
    <property type="project" value="TreeGrafter"/>
</dbReference>
<dbReference type="GO" id="GO:0031177">
    <property type="term" value="F:phosphopantetheine binding"/>
    <property type="evidence" value="ECO:0007669"/>
    <property type="project" value="InterPro"/>
</dbReference>
<dbReference type="GO" id="GO:0044550">
    <property type="term" value="P:secondary metabolite biosynthetic process"/>
    <property type="evidence" value="ECO:0007669"/>
    <property type="project" value="TreeGrafter"/>
</dbReference>
<dbReference type="PANTHER" id="PTHR45527">
    <property type="entry name" value="NONRIBOSOMAL PEPTIDE SYNTHETASE"/>
    <property type="match status" value="1"/>
</dbReference>
<dbReference type="Proteomes" id="UP000249616">
    <property type="component" value="Chromosome"/>
</dbReference>
<dbReference type="SMART" id="SM00823">
    <property type="entry name" value="PKS_PP"/>
    <property type="match status" value="1"/>
</dbReference>
<dbReference type="EMBL" id="CP030073">
    <property type="protein sequence ID" value="AWW35493.1"/>
    <property type="molecule type" value="Genomic_DNA"/>
</dbReference>
<dbReference type="InterPro" id="IPR001242">
    <property type="entry name" value="Condensation_dom"/>
</dbReference>
<sequence length="646" mass="70100">MIEKITRAAPDHIPAVDRTAGPLPLSGAQRALYLVELLHPGTPMYNITVAIRLEGPLNVPRLRDAVARVVARHEALRTTFTRGTTAPFEPAQRINTPYTDLPLVELNAADGAVQATADAAHAQNVTSAAEDLDAAALRLAQTWADEPFDLERGPLLRTRLLKVEPDRHLLVVTMHQLISDGRSLQVFFDTLAEEYARTPQATDPIPSPADTDPQPGAHILQFVDYAAWQRRRPIDADQLDWWRDRLAGVPTVLRLPTDRHRPAVAGPHGGSHCHALRSGVMEPALRLAQDLRVTPFVLVLTAYATFLSRLADTSDVLVGVPVSARDRAELDDMIGFFATTLPVLVQAGPDRSFADLCRSVQSELLDVLTHQDVTMEQLAAELAPERDPGHAPLVQAFFSLEQEPVVSPRLPGLRATAFDLPPSGAKADLDMMIFRAADTHDDFDMTITYRTDLFEATTIALLVAQFERLLAAAVADPTAPLASLPGPIKGVPPLPYPARPDVPSPPPVPAEDVTGPPRLTPRPAQAVPHGAPAASAGPAMEQHLVEIWREVLGREDVGLDDNFFDLGGTSFALATVHTLIGTRTGATTPLVSLLEFPTITTLARHLTGDTRTEHPVAQPTGQARTARLRDRRTRLQQRRPGQGTSA</sequence>
<dbReference type="GO" id="GO:0008610">
    <property type="term" value="P:lipid biosynthetic process"/>
    <property type="evidence" value="ECO:0007669"/>
    <property type="project" value="UniProtKB-ARBA"/>
</dbReference>
<evidence type="ECO:0000256" key="1">
    <source>
        <dbReference type="ARBA" id="ARBA00001957"/>
    </source>
</evidence>
<dbReference type="PANTHER" id="PTHR45527:SF1">
    <property type="entry name" value="FATTY ACID SYNTHASE"/>
    <property type="match status" value="1"/>
</dbReference>
<protein>
    <recommendedName>
        <fullName evidence="5">Carrier domain-containing protein</fullName>
    </recommendedName>
</protein>
<dbReference type="GO" id="GO:0003824">
    <property type="term" value="F:catalytic activity"/>
    <property type="evidence" value="ECO:0007669"/>
    <property type="project" value="InterPro"/>
</dbReference>
<dbReference type="Gene3D" id="1.10.1200.10">
    <property type="entry name" value="ACP-like"/>
    <property type="match status" value="1"/>
</dbReference>
<dbReference type="InterPro" id="IPR009081">
    <property type="entry name" value="PP-bd_ACP"/>
</dbReference>
<dbReference type="Pfam" id="PF00550">
    <property type="entry name" value="PP-binding"/>
    <property type="match status" value="1"/>
</dbReference>
<evidence type="ECO:0000313" key="6">
    <source>
        <dbReference type="EMBL" id="AWW35493.1"/>
    </source>
</evidence>
<keyword evidence="2" id="KW-0596">Phosphopantetheine</keyword>
<dbReference type="RefSeq" id="WP_112437670.1">
    <property type="nucleotide sequence ID" value="NZ_CP030073.1"/>
</dbReference>
<dbReference type="GO" id="GO:0017000">
    <property type="term" value="P:antibiotic biosynthetic process"/>
    <property type="evidence" value="ECO:0007669"/>
    <property type="project" value="UniProtKB-ARBA"/>
</dbReference>
<name>A0A2Z4ITB6_9ACTN</name>
<comment type="cofactor">
    <cofactor evidence="1">
        <name>pantetheine 4'-phosphate</name>
        <dbReference type="ChEBI" id="CHEBI:47942"/>
    </cofactor>
</comment>
<evidence type="ECO:0000256" key="3">
    <source>
        <dbReference type="ARBA" id="ARBA00022553"/>
    </source>
</evidence>